<organism evidence="1 2">
    <name type="scientific">Racocetra persica</name>
    <dbReference type="NCBI Taxonomy" id="160502"/>
    <lineage>
        <taxon>Eukaryota</taxon>
        <taxon>Fungi</taxon>
        <taxon>Fungi incertae sedis</taxon>
        <taxon>Mucoromycota</taxon>
        <taxon>Glomeromycotina</taxon>
        <taxon>Glomeromycetes</taxon>
        <taxon>Diversisporales</taxon>
        <taxon>Gigasporaceae</taxon>
        <taxon>Racocetra</taxon>
    </lineage>
</organism>
<keyword evidence="2" id="KW-1185">Reference proteome</keyword>
<proteinExistence type="predicted"/>
<comment type="caution">
    <text evidence="1">The sequence shown here is derived from an EMBL/GenBank/DDBJ whole genome shotgun (WGS) entry which is preliminary data.</text>
</comment>
<evidence type="ECO:0000313" key="1">
    <source>
        <dbReference type="EMBL" id="CAG8778882.1"/>
    </source>
</evidence>
<name>A0ACA9R6G9_9GLOM</name>
<dbReference type="Proteomes" id="UP000789920">
    <property type="component" value="Unassembled WGS sequence"/>
</dbReference>
<gene>
    <name evidence="1" type="ORF">RPERSI_LOCUS17288</name>
</gene>
<accession>A0ACA9R6G9</accession>
<protein>
    <submittedName>
        <fullName evidence="1">2136_t:CDS:1</fullName>
    </submittedName>
</protein>
<evidence type="ECO:0000313" key="2">
    <source>
        <dbReference type="Proteomes" id="UP000789920"/>
    </source>
</evidence>
<reference evidence="1" key="1">
    <citation type="submission" date="2021-06" db="EMBL/GenBank/DDBJ databases">
        <authorList>
            <person name="Kallberg Y."/>
            <person name="Tangrot J."/>
            <person name="Rosling A."/>
        </authorList>
    </citation>
    <scope>NUCLEOTIDE SEQUENCE</scope>
    <source>
        <strain evidence="1">MA461A</strain>
    </source>
</reference>
<dbReference type="EMBL" id="CAJVQC010044090">
    <property type="protein sequence ID" value="CAG8778882.1"/>
    <property type="molecule type" value="Genomic_DNA"/>
</dbReference>
<feature type="non-terminal residue" evidence="1">
    <location>
        <position position="366"/>
    </location>
</feature>
<sequence>MSYPQTSNQNQNKSMFHATFLDGFRGLAALSVLWAHSQAMYPRLDFNTFDYMGFYGVIMFFVLSAFLLTFRSLLEWEKYHEKREEEQKTDSIVVNNDHLESCVDLETNLSNIPLLSSTNSDNIFARFGAFLTNHYFKKPAIGAWICRIIANVIIVTIRTKLLIASSERDDGFYSNSFVSKIHIFLTGSICAIWYREIIRLGLLPLRLEEEKNILAENLNNFNIPTLIKPSFVQLIISKLPSRHQFARWFFDLGCYFFAFIKLCTLPHPAEIVFGLPRSYDMFLERKKLGGLLDAILILFGLLSRNGSFAKALSCDFLRLCGQISFSIYLLHPLGMKLVNECVPSIGYHAANQESDAIDKGNAILDA</sequence>